<keyword evidence="3" id="KW-1185">Reference proteome</keyword>
<name>A0A3M7MG37_9PLEO</name>
<gene>
    <name evidence="2" type="ORF">GMOD_00008009</name>
</gene>
<dbReference type="EMBL" id="KE747840">
    <property type="protein sequence ID" value="RMZ73491.1"/>
    <property type="molecule type" value="Genomic_DNA"/>
</dbReference>
<dbReference type="Proteomes" id="UP000265663">
    <property type="component" value="Unassembled WGS sequence"/>
</dbReference>
<reference evidence="2 3" key="1">
    <citation type="journal article" date="2014" name="PLoS ONE">
        <title>De novo Genome Assembly of the Fungal Plant Pathogen Pyrenophora semeniperda.</title>
        <authorList>
            <person name="Soliai M.M."/>
            <person name="Meyer S.E."/>
            <person name="Udall J.A."/>
            <person name="Elzinga D.E."/>
            <person name="Hermansen R.A."/>
            <person name="Bodily P.M."/>
            <person name="Hart A.A."/>
            <person name="Coleman C.E."/>
        </authorList>
    </citation>
    <scope>NUCLEOTIDE SEQUENCE [LARGE SCALE GENOMIC DNA]</scope>
    <source>
        <strain evidence="2 3">CCB06</strain>
        <tissue evidence="2">Mycelium</tissue>
    </source>
</reference>
<proteinExistence type="predicted"/>
<evidence type="ECO:0000256" key="1">
    <source>
        <dbReference type="SAM" id="MobiDB-lite"/>
    </source>
</evidence>
<dbReference type="PANTHER" id="PTHR35179:SF1">
    <property type="entry name" value="INTEGRAL MEMBRANE PROTEIN"/>
    <property type="match status" value="1"/>
</dbReference>
<evidence type="ECO:0000313" key="2">
    <source>
        <dbReference type="EMBL" id="RMZ73491.1"/>
    </source>
</evidence>
<accession>A0A3M7MG37</accession>
<dbReference type="PANTHER" id="PTHR35179">
    <property type="entry name" value="PROTEIN CBG02620"/>
    <property type="match status" value="1"/>
</dbReference>
<feature type="compositionally biased region" description="Polar residues" evidence="1">
    <location>
        <begin position="72"/>
        <end position="99"/>
    </location>
</feature>
<protein>
    <submittedName>
        <fullName evidence="2">Geranylgeranyl pyrophosphate synthetase</fullName>
    </submittedName>
</protein>
<dbReference type="OrthoDB" id="420564at2759"/>
<evidence type="ECO:0000313" key="3">
    <source>
        <dbReference type="Proteomes" id="UP000265663"/>
    </source>
</evidence>
<dbReference type="AlphaFoldDB" id="A0A3M7MG37"/>
<feature type="region of interest" description="Disordered" evidence="1">
    <location>
        <begin position="1"/>
        <end position="108"/>
    </location>
</feature>
<sequence>MLIEEAALSKASSVPLKAEGGVEVKKTSLETSPSIAPSAKGTADKAARSKTGTIKIASSKKAAPRPVVPTEASGTAQVQKSSDTAALQTSVPIPKTSNPKPVKKTHPKGTAWKTSWMFKCTTGPPVATIEYSSLLPDPTPVTSTSSFTTLCSYNWQTTGSIFVPGRPPKWTPPPLPATLPADTGRHFVDQNAYHVPKYPFEPAFQALSIMNPNISLSAVDIITNRNSLRKLLDFSAGKRLDPFAMGLDMINETLVLSRMEVSARQMVRGGPNSGYGHNFEKAFTTAYEGMDGSSSHHRVIRYHIGPLDCVVRFEVDAYFDDGAWEREDNTTEDPTNAITTAITKLNLANPYPSTKHTTKVIQKGTPVPSSLLAEIKAKRAGRLTEALPQLWFGRTPYFMNGNHVKGVVSSVTMVHAATEFAQWEALHQERLCKMVGLLGWLKEVVRGIKRGEAVLVYDEKGGALKVYARKEGAGGGGGVLPKGWVAAFWR</sequence>
<organism evidence="2 3">
    <name type="scientific">Pyrenophora seminiperda CCB06</name>
    <dbReference type="NCBI Taxonomy" id="1302712"/>
    <lineage>
        <taxon>Eukaryota</taxon>
        <taxon>Fungi</taxon>
        <taxon>Dikarya</taxon>
        <taxon>Ascomycota</taxon>
        <taxon>Pezizomycotina</taxon>
        <taxon>Dothideomycetes</taxon>
        <taxon>Pleosporomycetidae</taxon>
        <taxon>Pleosporales</taxon>
        <taxon>Pleosporineae</taxon>
        <taxon>Pleosporaceae</taxon>
        <taxon>Pyrenophora</taxon>
    </lineage>
</organism>